<dbReference type="SMART" id="SM00760">
    <property type="entry name" value="Bac_DnaA_C"/>
    <property type="match status" value="1"/>
</dbReference>
<name>A0A8E4ZDG8_9CAUD</name>
<feature type="domain" description="Chromosomal replication initiator DnaA C-terminal" evidence="1">
    <location>
        <begin position="9"/>
        <end position="77"/>
    </location>
</feature>
<dbReference type="Gene3D" id="1.10.1750.10">
    <property type="match status" value="1"/>
</dbReference>
<dbReference type="CDD" id="cd06571">
    <property type="entry name" value="Bac_DnaA_C"/>
    <property type="match status" value="1"/>
</dbReference>
<gene>
    <name evidence="2" type="ORF">Gundel1_36</name>
</gene>
<dbReference type="InterPro" id="IPR010921">
    <property type="entry name" value="Trp_repressor/repl_initiator"/>
</dbReference>
<dbReference type="Proteomes" id="UP000693868">
    <property type="component" value="Segment"/>
</dbReference>
<accession>A0A8E4ZDG8</accession>
<dbReference type="InterPro" id="IPR013159">
    <property type="entry name" value="DnaA_C"/>
</dbReference>
<sequence length="141" mass="16465">MSNLLKNTDTKLILKTVEQYTGISYKQANVNSRKRPIVQTRQLICYLHCLYTKHSLYVIGSLFNYDHATVLHAKKTIANLIFSEPKLRETTDLIKTEIVKKIEIVNSPRETKESVFKTLLKEVKTDDFKTEDWIERFTDAI</sequence>
<dbReference type="GO" id="GO:0005524">
    <property type="term" value="F:ATP binding"/>
    <property type="evidence" value="ECO:0007669"/>
    <property type="project" value="InterPro"/>
</dbReference>
<dbReference type="SUPFAM" id="SSF48295">
    <property type="entry name" value="TrpR-like"/>
    <property type="match status" value="1"/>
</dbReference>
<protein>
    <submittedName>
        <fullName evidence="2">Chromosome replication initiation protein</fullName>
    </submittedName>
</protein>
<evidence type="ECO:0000313" key="3">
    <source>
        <dbReference type="Proteomes" id="UP000693868"/>
    </source>
</evidence>
<dbReference type="Pfam" id="PF08299">
    <property type="entry name" value="Bac_DnaA_C"/>
    <property type="match status" value="1"/>
</dbReference>
<reference evidence="2" key="1">
    <citation type="submission" date="2020-07" db="EMBL/GenBank/DDBJ databases">
        <title>Highly diverse flavobacterial phages as mortality factor during North Sea spring blooms.</title>
        <authorList>
            <person name="Bartlau N."/>
            <person name="Wichels A."/>
            <person name="Krohne G."/>
            <person name="Adriaenssens E.M."/>
            <person name="Heins A."/>
            <person name="Fuchs B.M."/>
            <person name="Amann R."/>
            <person name="Moraru C."/>
        </authorList>
    </citation>
    <scope>NUCLEOTIDE SEQUENCE</scope>
</reference>
<keyword evidence="3" id="KW-1185">Reference proteome</keyword>
<organism evidence="2 3">
    <name type="scientific">Tenacibaculum phage Gundel_1</name>
    <dbReference type="NCBI Taxonomy" id="2745672"/>
    <lineage>
        <taxon>Viruses</taxon>
        <taxon>Duplodnaviria</taxon>
        <taxon>Heunggongvirae</taxon>
        <taxon>Uroviricota</taxon>
        <taxon>Caudoviricetes</taxon>
        <taxon>Pachyviridae</taxon>
        <taxon>Gundelvirus</taxon>
        <taxon>Gundelvirus Gundel</taxon>
    </lineage>
</organism>
<evidence type="ECO:0000259" key="1">
    <source>
        <dbReference type="SMART" id="SM00760"/>
    </source>
</evidence>
<dbReference type="GO" id="GO:0006275">
    <property type="term" value="P:regulation of DNA replication"/>
    <property type="evidence" value="ECO:0007669"/>
    <property type="project" value="InterPro"/>
</dbReference>
<dbReference type="GO" id="GO:0006270">
    <property type="term" value="P:DNA replication initiation"/>
    <property type="evidence" value="ECO:0007669"/>
    <property type="project" value="InterPro"/>
</dbReference>
<evidence type="ECO:0000313" key="2">
    <source>
        <dbReference type="EMBL" id="QQV91468.1"/>
    </source>
</evidence>
<proteinExistence type="predicted"/>
<dbReference type="GO" id="GO:0043565">
    <property type="term" value="F:sequence-specific DNA binding"/>
    <property type="evidence" value="ECO:0007669"/>
    <property type="project" value="InterPro"/>
</dbReference>
<dbReference type="EMBL" id="MT732474">
    <property type="protein sequence ID" value="QQV91468.1"/>
    <property type="molecule type" value="Genomic_DNA"/>
</dbReference>